<dbReference type="EMBL" id="DS231629">
    <property type="protein sequence ID" value="EDU43848.1"/>
    <property type="molecule type" value="Genomic_DNA"/>
</dbReference>
<feature type="compositionally biased region" description="Polar residues" evidence="1">
    <location>
        <begin position="541"/>
        <end position="551"/>
    </location>
</feature>
<feature type="compositionally biased region" description="Low complexity" evidence="1">
    <location>
        <begin position="521"/>
        <end position="537"/>
    </location>
</feature>
<feature type="region of interest" description="Disordered" evidence="1">
    <location>
        <begin position="33"/>
        <end position="53"/>
    </location>
</feature>
<feature type="region of interest" description="Disordered" evidence="1">
    <location>
        <begin position="472"/>
        <end position="694"/>
    </location>
</feature>
<evidence type="ECO:0000313" key="2">
    <source>
        <dbReference type="EMBL" id="EDU43848.1"/>
    </source>
</evidence>
<feature type="compositionally biased region" description="Basic and acidic residues" evidence="1">
    <location>
        <begin position="428"/>
        <end position="448"/>
    </location>
</feature>
<dbReference type="eggNOG" id="KOG1216">
    <property type="taxonomic scope" value="Eukaryota"/>
</dbReference>
<feature type="compositionally biased region" description="Basic and acidic residues" evidence="1">
    <location>
        <begin position="472"/>
        <end position="508"/>
    </location>
</feature>
<evidence type="ECO:0000256" key="1">
    <source>
        <dbReference type="SAM" id="MobiDB-lite"/>
    </source>
</evidence>
<evidence type="ECO:0000313" key="3">
    <source>
        <dbReference type="Proteomes" id="UP000001471"/>
    </source>
</evidence>
<protein>
    <submittedName>
        <fullName evidence="2">Uncharacterized protein</fullName>
    </submittedName>
</protein>
<organism evidence="2 3">
    <name type="scientific">Pyrenophora tritici-repentis (strain Pt-1C-BFP)</name>
    <name type="common">Wheat tan spot fungus</name>
    <name type="synonym">Drechslera tritici-repentis</name>
    <dbReference type="NCBI Taxonomy" id="426418"/>
    <lineage>
        <taxon>Eukaryota</taxon>
        <taxon>Fungi</taxon>
        <taxon>Dikarya</taxon>
        <taxon>Ascomycota</taxon>
        <taxon>Pezizomycotina</taxon>
        <taxon>Dothideomycetes</taxon>
        <taxon>Pleosporomycetidae</taxon>
        <taxon>Pleosporales</taxon>
        <taxon>Pleosporineae</taxon>
        <taxon>Pleosporaceae</taxon>
        <taxon>Pyrenophora</taxon>
    </lineage>
</organism>
<dbReference type="InParanoid" id="B2WLD8"/>
<dbReference type="STRING" id="426418.B2WLD8"/>
<reference evidence="3" key="1">
    <citation type="journal article" date="2013" name="G3 (Bethesda)">
        <title>Comparative genomics of a plant-pathogenic fungus, Pyrenophora tritici-repentis, reveals transduplication and the impact of repeat elements on pathogenicity and population divergence.</title>
        <authorList>
            <person name="Manning V.A."/>
            <person name="Pandelova I."/>
            <person name="Dhillon B."/>
            <person name="Wilhelm L.J."/>
            <person name="Goodwin S.B."/>
            <person name="Berlin A.M."/>
            <person name="Figueroa M."/>
            <person name="Freitag M."/>
            <person name="Hane J.K."/>
            <person name="Henrissat B."/>
            <person name="Holman W.H."/>
            <person name="Kodira C.D."/>
            <person name="Martin J."/>
            <person name="Oliver R.P."/>
            <person name="Robbertse B."/>
            <person name="Schackwitz W."/>
            <person name="Schwartz D.C."/>
            <person name="Spatafora J.W."/>
            <person name="Turgeon B.G."/>
            <person name="Yandava C."/>
            <person name="Young S."/>
            <person name="Zhou S."/>
            <person name="Zeng Q."/>
            <person name="Grigoriev I.V."/>
            <person name="Ma L.-J."/>
            <person name="Ciuffetti L.M."/>
        </authorList>
    </citation>
    <scope>NUCLEOTIDE SEQUENCE [LARGE SCALE GENOMIC DNA]</scope>
    <source>
        <strain evidence="3">Pt-1C-BFP</strain>
    </source>
</reference>
<proteinExistence type="predicted"/>
<accession>B2WLD8</accession>
<dbReference type="Proteomes" id="UP000001471">
    <property type="component" value="Unassembled WGS sequence"/>
</dbReference>
<gene>
    <name evidence="2" type="ORF">PTRG_10798</name>
</gene>
<dbReference type="AlphaFoldDB" id="B2WLD8"/>
<dbReference type="HOGENOM" id="CLU_396969_0_0_1"/>
<feature type="region of interest" description="Disordered" evidence="1">
    <location>
        <begin position="424"/>
        <end position="460"/>
    </location>
</feature>
<dbReference type="OrthoDB" id="3944206at2759"/>
<feature type="compositionally biased region" description="Basic residues" evidence="1">
    <location>
        <begin position="672"/>
        <end position="694"/>
    </location>
</feature>
<name>B2WLD8_PYRTR</name>
<feature type="compositionally biased region" description="Pro residues" evidence="1">
    <location>
        <begin position="583"/>
        <end position="594"/>
    </location>
</feature>
<sequence length="694" mass="76649">MTVEDVECRVGIDLGAWIQIQPEWQAKSTNPIHPLAMTENKPHENTSTKNSSGNINDPLVGIQELYAWLNEVFNWRPIFDWDCFLRTDSDSVDDNNNNNPIAEIAKHFQYLREARIPVHVILGRRPPGQSSLYWGWPYNADEWETSLTTPFDTGLKPVAAYIDTLSIFYDLRNPLDQNCLEVIEMRQPYEGPDASCPRPVCPWGDNNDCPFQLQWNSRPPCATKLNAQNTANKQPIAKMCYLPLASNLPPYPPTGEYRSDHPEANCAASETLHQLSIRAANDREALGWQRFWAACAPRLTNLTELNKKYLPIAQKEVIELTRGAYDVDEPNEGQSGKGQKKNGVDLVNLEQYQTSLADQNAAVEKKKADEAKKTAEAKKAQIQADEAKRLAEQKAKLVKRVAGQKAASEKAAKEKRAAEIQKAVESLKAAEEREAAAREKAEEEKKAIEAQSAEAEEAKARAVEAARLAKVAADKARKEEEARKEAARIAEAARVEAEAEAARLEAKRIKAARNNGKGGEDPTSTPTDPTSDIIPTIEGPQGSTPEGSPSGANGGDESDRESSIEEVPQPPPKKPARKQPVRTPHPPAPAPPPQIVATTRSGRQVIRPRDLTRTPTPLYGGGSEDGTSEDSSGEERKNKKKTKKGKEPNSADSYKPSKKRKADDSDDDDCKKKAKRKPTKKPVKKKVKKVGKGR</sequence>